<dbReference type="InterPro" id="IPR052519">
    <property type="entry name" value="Euk-type_GlcNAc_Kinase"/>
</dbReference>
<dbReference type="SUPFAM" id="SSF53067">
    <property type="entry name" value="Actin-like ATPase domain"/>
    <property type="match status" value="2"/>
</dbReference>
<dbReference type="InterPro" id="IPR002731">
    <property type="entry name" value="ATPase_BadF"/>
</dbReference>
<evidence type="ECO:0000313" key="2">
    <source>
        <dbReference type="EMBL" id="WNQ10769.1"/>
    </source>
</evidence>
<sequence length="321" mass="33698">MKPARYLLGIDGGGSRSEAVLQSLDAGEAVVLRGGPLNAHTDGEAKARGHLLALLEQAEERLAERGGVLAAAAVAAACNTGPDKDAHWSVETARERFPDARIAGMEDTEAALEGAFAGGPGILVIAGTGSAAAARTEEGRLLSCGGWGPWFGDEGSGYWLGCEALRAAARAADGRGERTRLEELLAERLGLPSFAMEEAVRRLYGSWGRKEIASLTRQVAEAAAQGDAAALALLEQAAEHLAELAQALHRASERSLTRVSYVGGVFAIGEPVLGPWRLRLEQSGLTAAPPLLTPPQGAVEYARKQLRGDPRERRTNDANTP</sequence>
<evidence type="ECO:0000259" key="1">
    <source>
        <dbReference type="Pfam" id="PF01869"/>
    </source>
</evidence>
<organism evidence="2 3">
    <name type="scientific">Paenibacillus aurantius</name>
    <dbReference type="NCBI Taxonomy" id="2918900"/>
    <lineage>
        <taxon>Bacteria</taxon>
        <taxon>Bacillati</taxon>
        <taxon>Bacillota</taxon>
        <taxon>Bacilli</taxon>
        <taxon>Bacillales</taxon>
        <taxon>Paenibacillaceae</taxon>
        <taxon>Paenibacillus</taxon>
    </lineage>
</organism>
<gene>
    <name evidence="2" type="ORF">MJA45_24630</name>
</gene>
<feature type="domain" description="ATPase BadF/BadG/BcrA/BcrD type" evidence="1">
    <location>
        <begin position="8"/>
        <end position="267"/>
    </location>
</feature>
<proteinExistence type="predicted"/>
<name>A0AA96RH52_9BACL</name>
<dbReference type="PANTHER" id="PTHR43190:SF3">
    <property type="entry name" value="N-ACETYL-D-GLUCOSAMINE KINASE"/>
    <property type="match status" value="1"/>
</dbReference>
<dbReference type="EMBL" id="CP130318">
    <property type="protein sequence ID" value="WNQ10769.1"/>
    <property type="molecule type" value="Genomic_DNA"/>
</dbReference>
<protein>
    <submittedName>
        <fullName evidence="2">BadF/BadG/BcrA/BcrD ATPase family protein</fullName>
    </submittedName>
</protein>
<accession>A0AA96RH52</accession>
<dbReference type="Pfam" id="PF01869">
    <property type="entry name" value="BcrAD_BadFG"/>
    <property type="match status" value="1"/>
</dbReference>
<evidence type="ECO:0000313" key="3">
    <source>
        <dbReference type="Proteomes" id="UP001305702"/>
    </source>
</evidence>
<dbReference type="Proteomes" id="UP001305702">
    <property type="component" value="Chromosome"/>
</dbReference>
<dbReference type="InterPro" id="IPR043129">
    <property type="entry name" value="ATPase_NBD"/>
</dbReference>
<reference evidence="2 3" key="1">
    <citation type="submission" date="2022-02" db="EMBL/GenBank/DDBJ databases">
        <title>Paenibacillus sp. MBLB1776 Whole Genome Shotgun Sequencing.</title>
        <authorList>
            <person name="Hwang C.Y."/>
            <person name="Cho E.-S."/>
            <person name="Seo M.-J."/>
        </authorList>
    </citation>
    <scope>NUCLEOTIDE SEQUENCE [LARGE SCALE GENOMIC DNA]</scope>
    <source>
        <strain evidence="2 3">MBLB1776</strain>
    </source>
</reference>
<dbReference type="PANTHER" id="PTHR43190">
    <property type="entry name" value="N-ACETYL-D-GLUCOSAMINE KINASE"/>
    <property type="match status" value="1"/>
</dbReference>
<dbReference type="RefSeq" id="WP_315604544.1">
    <property type="nucleotide sequence ID" value="NZ_CP130318.1"/>
</dbReference>
<dbReference type="Gene3D" id="3.30.420.40">
    <property type="match status" value="2"/>
</dbReference>
<keyword evidence="3" id="KW-1185">Reference proteome</keyword>
<dbReference type="KEGG" id="paun:MJA45_24630"/>
<dbReference type="AlphaFoldDB" id="A0AA96RH52"/>